<proteinExistence type="predicted"/>
<comment type="caution">
    <text evidence="2">The sequence shown here is derived from an EMBL/GenBank/DDBJ whole genome shotgun (WGS) entry which is preliminary data.</text>
</comment>
<name>A0AAD2PUU8_9STRA</name>
<dbReference type="EMBL" id="CAKOGP040001809">
    <property type="protein sequence ID" value="CAJ1952626.1"/>
    <property type="molecule type" value="Genomic_DNA"/>
</dbReference>
<feature type="compositionally biased region" description="Basic and acidic residues" evidence="1">
    <location>
        <begin position="11"/>
        <end position="31"/>
    </location>
</feature>
<keyword evidence="3" id="KW-1185">Reference proteome</keyword>
<feature type="region of interest" description="Disordered" evidence="1">
    <location>
        <begin position="1"/>
        <end position="32"/>
    </location>
</feature>
<gene>
    <name evidence="2" type="ORF">CYCCA115_LOCUS13642</name>
</gene>
<accession>A0AAD2PUU8</accession>
<dbReference type="Proteomes" id="UP001295423">
    <property type="component" value="Unassembled WGS sequence"/>
</dbReference>
<evidence type="ECO:0000256" key="1">
    <source>
        <dbReference type="SAM" id="MobiDB-lite"/>
    </source>
</evidence>
<evidence type="ECO:0000313" key="2">
    <source>
        <dbReference type="EMBL" id="CAJ1952626.1"/>
    </source>
</evidence>
<sequence length="357" mass="40213">MAGSSSGGKSDAGRDVHVTKRKQAEVNESDIRPFQCQEHLGDAAAKSPDNDMLLATSDVSKNGKVSTTLTAAKVPVSSQEEDDLAVVVAKCWNDFLSAEFSLGITYSGLPLSLNYGKYQELLSGQGNFVPKVNKALFVMFPEDYKNKCAKDLLIPVSNAEDYPCPIVIQVWLLTPPFLIYRLNWLKMKNLGEELDWIYWTGNKELKAVGGKKGVEGLGKILHRIKAIEKSGKGAAIDFFKDKKAKDTSKKVCLAEDLHHFWKPKENKRKRVNNIGLSAEQKQQIKNEELNTICYHEQPNQHMEIFEERLMQLELLLQAKKPNENNSKIISCVNKATQDYQKEIKKQYCNVDQGTLEF</sequence>
<organism evidence="2 3">
    <name type="scientific">Cylindrotheca closterium</name>
    <dbReference type="NCBI Taxonomy" id="2856"/>
    <lineage>
        <taxon>Eukaryota</taxon>
        <taxon>Sar</taxon>
        <taxon>Stramenopiles</taxon>
        <taxon>Ochrophyta</taxon>
        <taxon>Bacillariophyta</taxon>
        <taxon>Bacillariophyceae</taxon>
        <taxon>Bacillariophycidae</taxon>
        <taxon>Bacillariales</taxon>
        <taxon>Bacillariaceae</taxon>
        <taxon>Cylindrotheca</taxon>
    </lineage>
</organism>
<dbReference type="AlphaFoldDB" id="A0AAD2PUU8"/>
<protein>
    <submittedName>
        <fullName evidence="2">Uncharacterized protein</fullName>
    </submittedName>
</protein>
<evidence type="ECO:0000313" key="3">
    <source>
        <dbReference type="Proteomes" id="UP001295423"/>
    </source>
</evidence>
<reference evidence="2" key="1">
    <citation type="submission" date="2023-08" db="EMBL/GenBank/DDBJ databases">
        <authorList>
            <person name="Audoor S."/>
            <person name="Bilcke G."/>
        </authorList>
    </citation>
    <scope>NUCLEOTIDE SEQUENCE</scope>
</reference>